<dbReference type="EMBL" id="JARK01001352">
    <property type="protein sequence ID" value="EYC23003.1"/>
    <property type="molecule type" value="Genomic_DNA"/>
</dbReference>
<keyword evidence="3" id="KW-1185">Reference proteome</keyword>
<dbReference type="AlphaFoldDB" id="A0A016V8F4"/>
<gene>
    <name evidence="2" type="primary">Acey_s0016.g3068</name>
    <name evidence="2" type="ORF">Y032_0016g3068</name>
</gene>
<dbReference type="GO" id="GO:0019887">
    <property type="term" value="F:protein kinase regulator activity"/>
    <property type="evidence" value="ECO:0007669"/>
    <property type="project" value="InterPro"/>
</dbReference>
<dbReference type="InterPro" id="IPR000704">
    <property type="entry name" value="Casein_kinase_II_reg-sub"/>
</dbReference>
<evidence type="ECO:0000256" key="1">
    <source>
        <dbReference type="ARBA" id="ARBA00006941"/>
    </source>
</evidence>
<dbReference type="GO" id="GO:0005956">
    <property type="term" value="C:protein kinase CK2 complex"/>
    <property type="evidence" value="ECO:0007669"/>
    <property type="project" value="InterPro"/>
</dbReference>
<reference evidence="3" key="1">
    <citation type="journal article" date="2015" name="Nat. Genet.">
        <title>The genome and transcriptome of the zoonotic hookworm Ancylostoma ceylanicum identify infection-specific gene families.</title>
        <authorList>
            <person name="Schwarz E.M."/>
            <person name="Hu Y."/>
            <person name="Antoshechkin I."/>
            <person name="Miller M.M."/>
            <person name="Sternberg P.W."/>
            <person name="Aroian R.V."/>
        </authorList>
    </citation>
    <scope>NUCLEOTIDE SEQUENCE</scope>
    <source>
        <strain evidence="3">HY135</strain>
    </source>
</reference>
<dbReference type="STRING" id="53326.A0A016V8F4"/>
<organism evidence="2 3">
    <name type="scientific">Ancylostoma ceylanicum</name>
    <dbReference type="NCBI Taxonomy" id="53326"/>
    <lineage>
        <taxon>Eukaryota</taxon>
        <taxon>Metazoa</taxon>
        <taxon>Ecdysozoa</taxon>
        <taxon>Nematoda</taxon>
        <taxon>Chromadorea</taxon>
        <taxon>Rhabditida</taxon>
        <taxon>Rhabditina</taxon>
        <taxon>Rhabditomorpha</taxon>
        <taxon>Strongyloidea</taxon>
        <taxon>Ancylostomatidae</taxon>
        <taxon>Ancylostomatinae</taxon>
        <taxon>Ancylostoma</taxon>
    </lineage>
</organism>
<comment type="similarity">
    <text evidence="1">Belongs to the casein kinase 2 subunit beta family.</text>
</comment>
<protein>
    <submittedName>
        <fullName evidence="2">Uncharacterized protein</fullName>
    </submittedName>
</protein>
<dbReference type="Pfam" id="PF01214">
    <property type="entry name" value="CK_II_beta"/>
    <property type="match status" value="1"/>
</dbReference>
<evidence type="ECO:0000313" key="3">
    <source>
        <dbReference type="Proteomes" id="UP000024635"/>
    </source>
</evidence>
<comment type="caution">
    <text evidence="2">The sequence shown here is derived from an EMBL/GenBank/DDBJ whole genome shotgun (WGS) entry which is preliminary data.</text>
</comment>
<sequence>MSLQIDEDYIGDNFNLTGLSDFVPKFREALDKILDLEPGKCFFIAIGPTFFLHRLTQKTLAEFQEQQKL</sequence>
<dbReference type="OrthoDB" id="3971593at2759"/>
<proteinExistence type="inferred from homology"/>
<accession>A0A016V8F4</accession>
<name>A0A016V8F4_9BILA</name>
<dbReference type="InterPro" id="IPR016149">
    <property type="entry name" value="Casein_kin_II_reg-sub_N"/>
</dbReference>
<evidence type="ECO:0000313" key="2">
    <source>
        <dbReference type="EMBL" id="EYC23003.1"/>
    </source>
</evidence>
<dbReference type="InterPro" id="IPR035991">
    <property type="entry name" value="Casein_kinase_II_beta-like"/>
</dbReference>
<dbReference type="Proteomes" id="UP000024635">
    <property type="component" value="Unassembled WGS sequence"/>
</dbReference>
<dbReference type="SUPFAM" id="SSF57798">
    <property type="entry name" value="Casein kinase II beta subunit"/>
    <property type="match status" value="1"/>
</dbReference>
<dbReference type="Gene3D" id="1.10.1820.10">
    <property type="entry name" value="protein kinase ck2 holoenzyme, chain C, domain 1"/>
    <property type="match status" value="1"/>
</dbReference>